<feature type="domain" description="COMM" evidence="1">
    <location>
        <begin position="131"/>
        <end position="203"/>
    </location>
</feature>
<evidence type="ECO:0000313" key="3">
    <source>
        <dbReference type="Proteomes" id="UP000325440"/>
    </source>
</evidence>
<dbReference type="Proteomes" id="UP000325440">
    <property type="component" value="Unassembled WGS sequence"/>
</dbReference>
<dbReference type="Pfam" id="PF21672">
    <property type="entry name" value="COMM_HN"/>
    <property type="match status" value="1"/>
</dbReference>
<dbReference type="PANTHER" id="PTHR12333">
    <property type="entry name" value="COMM DOMAIN CONTAINING PROTEIN 10"/>
    <property type="match status" value="1"/>
</dbReference>
<dbReference type="OrthoDB" id="77522at2759"/>
<dbReference type="InterPro" id="IPR037361">
    <property type="entry name" value="COMMD10"/>
</dbReference>
<reference evidence="2 3" key="1">
    <citation type="submission" date="2019-08" db="EMBL/GenBank/DDBJ databases">
        <authorList>
            <person name="Alioto T."/>
            <person name="Alioto T."/>
            <person name="Gomez Garrido J."/>
        </authorList>
    </citation>
    <scope>NUCLEOTIDE SEQUENCE [LARGE SCALE GENOMIC DNA]</scope>
</reference>
<accession>A0A5E4N803</accession>
<evidence type="ECO:0000313" key="2">
    <source>
        <dbReference type="EMBL" id="VVC39321.1"/>
    </source>
</evidence>
<dbReference type="EMBL" id="CABPRJ010001894">
    <property type="protein sequence ID" value="VVC39321.1"/>
    <property type="molecule type" value="Genomic_DNA"/>
</dbReference>
<dbReference type="PROSITE" id="PS51269">
    <property type="entry name" value="COMM"/>
    <property type="match status" value="1"/>
</dbReference>
<dbReference type="PANTHER" id="PTHR12333:SF0">
    <property type="entry name" value="COMM DOMAIN-CONTAINING PROTEIN 10"/>
    <property type="match status" value="1"/>
</dbReference>
<evidence type="ECO:0000259" key="1">
    <source>
        <dbReference type="PROSITE" id="PS51269"/>
    </source>
</evidence>
<dbReference type="AlphaFoldDB" id="A0A5E4N803"/>
<sequence length="203" mass="23799">MTFENLAKDHTFVSGFKLLNNVENNKFFNLIDKMMKDFNPNKSSMFREQELLSMETSLKLDSDLCSNLLNSLNRLLRQVVSDMTKPAVLKNVLSELFLLDMKKVELFCECWTANVEQIVSRLQQNFTHSYRLKDVNWALNISSNVGIELSNPEPRCLIELKVEDSQHRDNHKINEIFLDFNEEDLKKFYDMLETIKVKLNTLP</sequence>
<organism evidence="2 3">
    <name type="scientific">Cinara cedri</name>
    <dbReference type="NCBI Taxonomy" id="506608"/>
    <lineage>
        <taxon>Eukaryota</taxon>
        <taxon>Metazoa</taxon>
        <taxon>Ecdysozoa</taxon>
        <taxon>Arthropoda</taxon>
        <taxon>Hexapoda</taxon>
        <taxon>Insecta</taxon>
        <taxon>Pterygota</taxon>
        <taxon>Neoptera</taxon>
        <taxon>Paraneoptera</taxon>
        <taxon>Hemiptera</taxon>
        <taxon>Sternorrhyncha</taxon>
        <taxon>Aphidomorpha</taxon>
        <taxon>Aphidoidea</taxon>
        <taxon>Aphididae</taxon>
        <taxon>Lachninae</taxon>
        <taxon>Cinara</taxon>
    </lineage>
</organism>
<keyword evidence="3" id="KW-1185">Reference proteome</keyword>
<name>A0A5E4N803_9HEMI</name>
<proteinExistence type="predicted"/>
<dbReference type="InterPro" id="IPR017920">
    <property type="entry name" value="COMM"/>
</dbReference>
<protein>
    <submittedName>
        <fullName evidence="2">COMM domain</fullName>
    </submittedName>
</protein>
<gene>
    <name evidence="2" type="ORF">CINCED_3A001789</name>
</gene>
<dbReference type="Pfam" id="PF07258">
    <property type="entry name" value="COMM_domain"/>
    <property type="match status" value="1"/>
</dbReference>